<reference evidence="2 3" key="1">
    <citation type="submission" date="2016-06" db="EMBL/GenBank/DDBJ databases">
        <title>Draft genome of Moraxella nonliquefaciens CCUG 60284.</title>
        <authorList>
            <person name="Salva-Serra F."/>
            <person name="Engstrom-Jakobsson H."/>
            <person name="Thorell K."/>
            <person name="Gonzales-Siles L."/>
            <person name="Karlsson R."/>
            <person name="Boulund F."/>
            <person name="Engstrand L."/>
            <person name="Kristiansson E."/>
            <person name="Moore E."/>
        </authorList>
    </citation>
    <scope>NUCLEOTIDE SEQUENCE [LARGE SCALE GENOMIC DNA]</scope>
    <source>
        <strain evidence="2 3">CCUG 60284</strain>
    </source>
</reference>
<evidence type="ECO:0000313" key="2">
    <source>
        <dbReference type="EMBL" id="OBX51887.1"/>
    </source>
</evidence>
<dbReference type="Proteomes" id="UP000092671">
    <property type="component" value="Unassembled WGS sequence"/>
</dbReference>
<evidence type="ECO:0000256" key="1">
    <source>
        <dbReference type="SAM" id="MobiDB-lite"/>
    </source>
</evidence>
<name>A0A1B8PLD5_MORNO</name>
<dbReference type="EMBL" id="LZDN01000003">
    <property type="protein sequence ID" value="OBX51887.1"/>
    <property type="molecule type" value="Genomic_DNA"/>
</dbReference>
<organism evidence="2 3">
    <name type="scientific">Moraxella nonliquefaciens</name>
    <dbReference type="NCBI Taxonomy" id="478"/>
    <lineage>
        <taxon>Bacteria</taxon>
        <taxon>Pseudomonadati</taxon>
        <taxon>Pseudomonadota</taxon>
        <taxon>Gammaproteobacteria</taxon>
        <taxon>Moraxellales</taxon>
        <taxon>Moraxellaceae</taxon>
        <taxon>Moraxella</taxon>
    </lineage>
</organism>
<feature type="compositionally biased region" description="Basic and acidic residues" evidence="1">
    <location>
        <begin position="337"/>
        <end position="348"/>
    </location>
</feature>
<gene>
    <name evidence="2" type="ORF">A9Z60_06350</name>
</gene>
<dbReference type="AlphaFoldDB" id="A0A1B8PLD5"/>
<feature type="region of interest" description="Disordered" evidence="1">
    <location>
        <begin position="322"/>
        <end position="350"/>
    </location>
</feature>
<protein>
    <submittedName>
        <fullName evidence="2">Uncharacterized protein</fullName>
    </submittedName>
</protein>
<evidence type="ECO:0000313" key="3">
    <source>
        <dbReference type="Proteomes" id="UP000092671"/>
    </source>
</evidence>
<dbReference type="OrthoDB" id="6646142at2"/>
<sequence length="362" mass="40333">MTSTDSKNTMRIAMVGISPADQITFKGYLRVLLRLDVDLDWVSAQVDDVDLYVINQDFKHSASVQKLIDAHPRTPILYLCRNLAGDGGITDDLLVLPLKQINNLNQWLHQKVSVLKGLAHQMPSTSKTPIKTAQTAESTQTAQQAQPATAKMNDLIELVKTLHTRPKSLFELTQDGEVLAVIDGARQLVWLKSAKVADVTAWRLRVYGGMAGESKHAIDMNQWLYQIAWANSDKLLPLINPQARHQLRSWAKPDNNADRRIVLRTMVALEDTARTVDEIVVRTGLSRLIVQKVIVSLLFSQHLTDNSYQNISTTITPVPTVPAPTAPVAKPIPASEPKPEPKTTEQQEKLGFLSRLRRKLGL</sequence>
<comment type="caution">
    <text evidence="2">The sequence shown here is derived from an EMBL/GenBank/DDBJ whole genome shotgun (WGS) entry which is preliminary data.</text>
</comment>
<proteinExistence type="predicted"/>
<dbReference type="RefSeq" id="WP_066892078.1">
    <property type="nucleotide sequence ID" value="NZ_LZDN01000003.1"/>
</dbReference>
<accession>A0A1B8PLD5</accession>